<comment type="caution">
    <text evidence="3">The sequence shown here is derived from an EMBL/GenBank/DDBJ whole genome shotgun (WGS) entry which is preliminary data.</text>
</comment>
<dbReference type="Pfam" id="PF01882">
    <property type="entry name" value="DUF58"/>
    <property type="match status" value="1"/>
</dbReference>
<reference evidence="3 4" key="1">
    <citation type="submission" date="2024-08" db="EMBL/GenBank/DDBJ databases">
        <title>Halobellus sp. MBLA0158 whole genome sequence.</title>
        <authorList>
            <person name="Hwang C.Y."/>
            <person name="Cho E.-S."/>
            <person name="Seo M.-J."/>
        </authorList>
    </citation>
    <scope>NUCLEOTIDE SEQUENCE [LARGE SCALE GENOMIC DNA]</scope>
    <source>
        <strain evidence="3 4">MBLA0158</strain>
    </source>
</reference>
<gene>
    <name evidence="3" type="ORF">OS889_08495</name>
</gene>
<dbReference type="InterPro" id="IPR036465">
    <property type="entry name" value="vWFA_dom_sf"/>
</dbReference>
<dbReference type="Gene3D" id="3.40.50.410">
    <property type="entry name" value="von Willebrand factor, type A domain"/>
    <property type="match status" value="1"/>
</dbReference>
<protein>
    <submittedName>
        <fullName evidence="3">DUF58 domain-containing protein</fullName>
    </submittedName>
</protein>
<evidence type="ECO:0000256" key="1">
    <source>
        <dbReference type="SAM" id="MobiDB-lite"/>
    </source>
</evidence>
<keyword evidence="4" id="KW-1185">Reference proteome</keyword>
<dbReference type="InterPro" id="IPR002881">
    <property type="entry name" value="DUF58"/>
</dbReference>
<dbReference type="Proteomes" id="UP001570511">
    <property type="component" value="Unassembled WGS sequence"/>
</dbReference>
<evidence type="ECO:0000313" key="3">
    <source>
        <dbReference type="EMBL" id="MFA1611041.1"/>
    </source>
</evidence>
<feature type="domain" description="DUF58" evidence="2">
    <location>
        <begin position="43"/>
        <end position="234"/>
    </location>
</feature>
<dbReference type="RefSeq" id="WP_372389026.1">
    <property type="nucleotide sequence ID" value="NZ_JBGNYA010000001.1"/>
</dbReference>
<dbReference type="PANTHER" id="PTHR33608">
    <property type="entry name" value="BLL2464 PROTEIN"/>
    <property type="match status" value="1"/>
</dbReference>
<evidence type="ECO:0000259" key="2">
    <source>
        <dbReference type="Pfam" id="PF01882"/>
    </source>
</evidence>
<dbReference type="SUPFAM" id="SSF53300">
    <property type="entry name" value="vWA-like"/>
    <property type="match status" value="1"/>
</dbReference>
<dbReference type="EMBL" id="JBGNYA010000001">
    <property type="protein sequence ID" value="MFA1611041.1"/>
    <property type="molecule type" value="Genomic_DNA"/>
</dbReference>
<evidence type="ECO:0000313" key="4">
    <source>
        <dbReference type="Proteomes" id="UP001570511"/>
    </source>
</evidence>
<feature type="compositionally biased region" description="Basic and acidic residues" evidence="1">
    <location>
        <begin position="19"/>
        <end position="30"/>
    </location>
</feature>
<name>A0ABD5MI78_9EURY</name>
<dbReference type="PANTHER" id="PTHR33608:SF6">
    <property type="entry name" value="BLL2464 PROTEIN"/>
    <property type="match status" value="1"/>
</dbReference>
<organism evidence="3 4">
    <name type="scientific">Halobellus rubicundus</name>
    <dbReference type="NCBI Taxonomy" id="2996466"/>
    <lineage>
        <taxon>Archaea</taxon>
        <taxon>Methanobacteriati</taxon>
        <taxon>Methanobacteriota</taxon>
        <taxon>Stenosarchaea group</taxon>
        <taxon>Halobacteria</taxon>
        <taxon>Halobacteriales</taxon>
        <taxon>Haloferacaceae</taxon>
        <taxon>Halobellus</taxon>
    </lineage>
</organism>
<feature type="region of interest" description="Disordered" evidence="1">
    <location>
        <begin position="19"/>
        <end position="41"/>
    </location>
</feature>
<proteinExistence type="predicted"/>
<dbReference type="AlphaFoldDB" id="A0ABD5MI78"/>
<sequence length="297" mass="33673">MPIEPSFLDELARLEASLTRETDSRRRGEQESPDVGEGLTFSDYRRYTPGDDVRLVDWRVYARTDEYFIKQYEAERNLTVHVLLDTSASMDFGDEGEHKFAFGARFALAFAYFAAAGHDSFRVSTIGTDVERLDRGRSTRGELLALLDRLNEVEPDGRTDFAEALATYAKTIRSRSLVVVVSDFIDDPDAIEDGLAALGRSDVLLVQVVAPAERDPDVAGDAVFEDPETGTTQRAYFAGSTAESYRDRLDAHIDDVAARARRLRADHVVVDTDADFFESFAEVWRRQDERERRRRRR</sequence>
<accession>A0ABD5MI78</accession>